<proteinExistence type="predicted"/>
<feature type="compositionally biased region" description="Basic and acidic residues" evidence="7">
    <location>
        <begin position="218"/>
        <end position="231"/>
    </location>
</feature>
<evidence type="ECO:0000259" key="11">
    <source>
        <dbReference type="PROSITE" id="PS51321"/>
    </source>
</evidence>
<dbReference type="PROSITE" id="PS51133">
    <property type="entry name" value="ZF_TFIIS_2"/>
    <property type="match status" value="1"/>
</dbReference>
<evidence type="ECO:0008006" key="14">
    <source>
        <dbReference type="Google" id="ProtNLM"/>
    </source>
</evidence>
<evidence type="ECO:0000256" key="7">
    <source>
        <dbReference type="SAM" id="MobiDB-lite"/>
    </source>
</evidence>
<sequence>MKWRPALGSFVWAKLPSYPWWPGIVAVDPQGVYQKGSRYNVNFYNDTQHAWVKVQQIVPYASNRDLRVKSTHRLYAQVCRAMEEAEADGALLQLAEEEEKKKEVVVVEGALVNGAEGAASGDAGAPVSADVLGAERLAASGAPPERKKALKQKRKIPATTAAAAASDSDGTESAAASEEEASSASSAVEQDDDEEYMGEGRRPGSRATAAAPPSAESWSERDISGSDAERQRRGRAPTAHRPVADVSAPPRDLRAGPPPKRARSSDSRTLSTLQQQNAHLRARVAQLERKLERYPPPPPEPRHLTREHIRDTAVGFAVHKSIGAEDLSRLVHALHQSAQLLSDLHGEYQSQCGGYRELAGRLQDARVAVQHAAEAYEKEELRIAMQLTELLKYNVSLEVLRESRAGKPIKALGKLLASQSAVIGKLVEEVVGKWKDVVAREQQQQQQQEKKEEVVATTGGARVESAAPMAGDDASPTTNEAPAVITASPEQSVAAEAVESRPREPSPLAPSLPTTAPIPTHTIRLPLPPGKRGDIVRSLCEVFDTGNDGDGEDADSSAIVAAADVPRDASRLSQTTLVQSMCIDIEKAINAKYSFDFARPDYSTKYRDLKANLRRNAALRLRLLHQELAPAQLVEWSADELKTDEAREREAQIAERMLFDKQRGVMQTASTDQFRCGKCGRRECTYFQMQTRSADEPMTTFVTCVHCGNRWKC</sequence>
<feature type="region of interest" description="Disordered" evidence="7">
    <location>
        <begin position="443"/>
        <end position="530"/>
    </location>
</feature>
<dbReference type="SUPFAM" id="SSF63748">
    <property type="entry name" value="Tudor/PWWP/MBT"/>
    <property type="match status" value="1"/>
</dbReference>
<feature type="compositionally biased region" description="Polar residues" evidence="7">
    <location>
        <begin position="267"/>
        <end position="277"/>
    </location>
</feature>
<evidence type="ECO:0000256" key="2">
    <source>
        <dbReference type="ARBA" id="ARBA00022771"/>
    </source>
</evidence>
<keyword evidence="2 5" id="KW-0863">Zinc-finger</keyword>
<feature type="domain" description="TFIIS-type" evidence="9">
    <location>
        <begin position="672"/>
        <end position="712"/>
    </location>
</feature>
<evidence type="ECO:0000256" key="6">
    <source>
        <dbReference type="PROSITE-ProRule" id="PRU00649"/>
    </source>
</evidence>
<evidence type="ECO:0000313" key="13">
    <source>
        <dbReference type="Proteomes" id="UP001301350"/>
    </source>
</evidence>
<dbReference type="Proteomes" id="UP001301350">
    <property type="component" value="Unassembled WGS sequence"/>
</dbReference>
<feature type="domain" description="TFIIS N-terminal" evidence="10">
    <location>
        <begin position="356"/>
        <end position="441"/>
    </location>
</feature>
<dbReference type="InterPro" id="IPR036575">
    <property type="entry name" value="TFIIS_cen_dom_sf"/>
</dbReference>
<evidence type="ECO:0000256" key="3">
    <source>
        <dbReference type="ARBA" id="ARBA00022833"/>
    </source>
</evidence>
<dbReference type="GO" id="GO:0008270">
    <property type="term" value="F:zinc ion binding"/>
    <property type="evidence" value="ECO:0007669"/>
    <property type="project" value="UniProtKB-KW"/>
</dbReference>
<accession>A0AAV9IR64</accession>
<dbReference type="PANTHER" id="PTHR11477">
    <property type="entry name" value="TRANSCRIPTION FACTOR S-II ZINC FINGER DOMAIN-CONTAINING PROTEIN"/>
    <property type="match status" value="1"/>
</dbReference>
<dbReference type="Pfam" id="PF00855">
    <property type="entry name" value="PWWP"/>
    <property type="match status" value="1"/>
</dbReference>
<dbReference type="CDD" id="cd05162">
    <property type="entry name" value="PWWP"/>
    <property type="match status" value="1"/>
</dbReference>
<dbReference type="CDD" id="cd13749">
    <property type="entry name" value="Zn-ribbon_TFIIS"/>
    <property type="match status" value="1"/>
</dbReference>
<dbReference type="PROSITE" id="PS50812">
    <property type="entry name" value="PWWP"/>
    <property type="match status" value="1"/>
</dbReference>
<dbReference type="SMART" id="SM00440">
    <property type="entry name" value="ZnF_C2C2"/>
    <property type="match status" value="1"/>
</dbReference>
<evidence type="ECO:0000259" key="8">
    <source>
        <dbReference type="PROSITE" id="PS50812"/>
    </source>
</evidence>
<evidence type="ECO:0000259" key="9">
    <source>
        <dbReference type="PROSITE" id="PS51133"/>
    </source>
</evidence>
<feature type="compositionally biased region" description="Low complexity" evidence="7">
    <location>
        <begin position="158"/>
        <end position="188"/>
    </location>
</feature>
<keyword evidence="4 6" id="KW-0539">Nucleus</keyword>
<dbReference type="PROSITE" id="PS00466">
    <property type="entry name" value="ZF_TFIIS_1"/>
    <property type="match status" value="1"/>
</dbReference>
<dbReference type="InterPro" id="IPR003618">
    <property type="entry name" value="TFIIS_cen_dom"/>
</dbReference>
<evidence type="ECO:0000256" key="5">
    <source>
        <dbReference type="PROSITE-ProRule" id="PRU00472"/>
    </source>
</evidence>
<comment type="subcellular location">
    <subcellularLocation>
        <location evidence="6">Nucleus</location>
    </subcellularLocation>
</comment>
<keyword evidence="1" id="KW-0479">Metal-binding</keyword>
<feature type="compositionally biased region" description="Low complexity" evidence="7">
    <location>
        <begin position="205"/>
        <end position="217"/>
    </location>
</feature>
<keyword evidence="3" id="KW-0862">Zinc</keyword>
<keyword evidence="13" id="KW-1185">Reference proteome</keyword>
<dbReference type="SMART" id="SM00293">
    <property type="entry name" value="PWWP"/>
    <property type="match status" value="1"/>
</dbReference>
<feature type="region of interest" description="Disordered" evidence="7">
    <location>
        <begin position="138"/>
        <end position="277"/>
    </location>
</feature>
<evidence type="ECO:0000313" key="12">
    <source>
        <dbReference type="EMBL" id="KAK4534748.1"/>
    </source>
</evidence>
<dbReference type="Pfam" id="PF08711">
    <property type="entry name" value="Med26"/>
    <property type="match status" value="1"/>
</dbReference>
<dbReference type="InterPro" id="IPR017923">
    <property type="entry name" value="TFIIS_N"/>
</dbReference>
<comment type="caution">
    <text evidence="12">The sequence shown here is derived from an EMBL/GenBank/DDBJ whole genome shotgun (WGS) entry which is preliminary data.</text>
</comment>
<dbReference type="Gene3D" id="1.10.472.30">
    <property type="entry name" value="Transcription elongation factor S-II, central domain"/>
    <property type="match status" value="1"/>
</dbReference>
<feature type="domain" description="TFIIS central" evidence="11">
    <location>
        <begin position="531"/>
        <end position="669"/>
    </location>
</feature>
<reference evidence="12 13" key="1">
    <citation type="submission" date="2022-07" db="EMBL/GenBank/DDBJ databases">
        <title>Genome-wide signatures of adaptation to extreme environments.</title>
        <authorList>
            <person name="Cho C.H."/>
            <person name="Yoon H.S."/>
        </authorList>
    </citation>
    <scope>NUCLEOTIDE SEQUENCE [LARGE SCALE GENOMIC DNA]</scope>
    <source>
        <strain evidence="12 13">DBV 063 E5</strain>
    </source>
</reference>
<evidence type="ECO:0000256" key="1">
    <source>
        <dbReference type="ARBA" id="ARBA00022723"/>
    </source>
</evidence>
<dbReference type="InterPro" id="IPR035441">
    <property type="entry name" value="TFIIS/LEDGF_dom_sf"/>
</dbReference>
<dbReference type="PROSITE" id="PS51321">
    <property type="entry name" value="TFIIS_CENTRAL"/>
    <property type="match status" value="1"/>
</dbReference>
<dbReference type="GO" id="GO:0003676">
    <property type="term" value="F:nucleic acid binding"/>
    <property type="evidence" value="ECO:0007669"/>
    <property type="project" value="InterPro"/>
</dbReference>
<dbReference type="GO" id="GO:0005634">
    <property type="term" value="C:nucleus"/>
    <property type="evidence" value="ECO:0007669"/>
    <property type="project" value="UniProtKB-SubCell"/>
</dbReference>
<dbReference type="SUPFAM" id="SSF57783">
    <property type="entry name" value="Zinc beta-ribbon"/>
    <property type="match status" value="1"/>
</dbReference>
<dbReference type="AlphaFoldDB" id="A0AAV9IR64"/>
<dbReference type="GO" id="GO:0006351">
    <property type="term" value="P:DNA-templated transcription"/>
    <property type="evidence" value="ECO:0007669"/>
    <property type="project" value="InterPro"/>
</dbReference>
<dbReference type="Gene3D" id="2.20.25.10">
    <property type="match status" value="1"/>
</dbReference>
<dbReference type="EMBL" id="JANCYW010000002">
    <property type="protein sequence ID" value="KAK4534748.1"/>
    <property type="molecule type" value="Genomic_DNA"/>
</dbReference>
<name>A0AAV9IR64_CYACA</name>
<dbReference type="Pfam" id="PF07500">
    <property type="entry name" value="TFIIS_M"/>
    <property type="match status" value="1"/>
</dbReference>
<dbReference type="Gene3D" id="2.30.30.140">
    <property type="match status" value="1"/>
</dbReference>
<protein>
    <recommendedName>
        <fullName evidence="14">Transcription elongation factor S-II</fullName>
    </recommendedName>
</protein>
<dbReference type="SUPFAM" id="SSF47676">
    <property type="entry name" value="Conserved domain common to transcription factors TFIIS, elongin A, CRSP70"/>
    <property type="match status" value="1"/>
</dbReference>
<gene>
    <name evidence="12" type="ORF">CDCA_CDCA02G0773</name>
</gene>
<dbReference type="InterPro" id="IPR001222">
    <property type="entry name" value="Znf_TFIIS"/>
</dbReference>
<organism evidence="12 13">
    <name type="scientific">Cyanidium caldarium</name>
    <name type="common">Red alga</name>
    <dbReference type="NCBI Taxonomy" id="2771"/>
    <lineage>
        <taxon>Eukaryota</taxon>
        <taxon>Rhodophyta</taxon>
        <taxon>Bangiophyceae</taxon>
        <taxon>Cyanidiales</taxon>
        <taxon>Cyanidiaceae</taxon>
        <taxon>Cyanidium</taxon>
    </lineage>
</organism>
<dbReference type="Pfam" id="PF01096">
    <property type="entry name" value="Zn_ribbon_TFIIS"/>
    <property type="match status" value="1"/>
</dbReference>
<feature type="domain" description="PWWP" evidence="8">
    <location>
        <begin position="7"/>
        <end position="63"/>
    </location>
</feature>
<dbReference type="PANTHER" id="PTHR11477:SF0">
    <property type="entry name" value="IP08861P-RELATED"/>
    <property type="match status" value="1"/>
</dbReference>
<dbReference type="SUPFAM" id="SSF46942">
    <property type="entry name" value="Elongation factor TFIIS domain 2"/>
    <property type="match status" value="1"/>
</dbReference>
<evidence type="ECO:0000256" key="4">
    <source>
        <dbReference type="ARBA" id="ARBA00023242"/>
    </source>
</evidence>
<dbReference type="Gene3D" id="1.20.930.10">
    <property type="entry name" value="Conserved domain common to transcription factors TFIIS, elongin A, CRSP70"/>
    <property type="match status" value="1"/>
</dbReference>
<dbReference type="PROSITE" id="PS51319">
    <property type="entry name" value="TFIIS_N"/>
    <property type="match status" value="1"/>
</dbReference>
<evidence type="ECO:0000259" key="10">
    <source>
        <dbReference type="PROSITE" id="PS51319"/>
    </source>
</evidence>
<dbReference type="InterPro" id="IPR000313">
    <property type="entry name" value="PWWP_dom"/>
</dbReference>